<evidence type="ECO:0000256" key="7">
    <source>
        <dbReference type="ARBA" id="ARBA00022989"/>
    </source>
</evidence>
<feature type="coiled-coil region" evidence="10">
    <location>
        <begin position="292"/>
        <end position="319"/>
    </location>
</feature>
<dbReference type="STRING" id="1385369.N825_33835"/>
<protein>
    <recommendedName>
        <fullName evidence="9">Membrane fusion protein (MFP) family protein</fullName>
    </recommendedName>
</protein>
<evidence type="ECO:0000256" key="4">
    <source>
        <dbReference type="ARBA" id="ARBA00022475"/>
    </source>
</evidence>
<comment type="similarity">
    <text evidence="2 9">Belongs to the membrane fusion protein (MFP) (TC 8.A.1) family.</text>
</comment>
<feature type="coiled-coil region" evidence="10">
    <location>
        <begin position="131"/>
        <end position="158"/>
    </location>
</feature>
<evidence type="ECO:0000256" key="3">
    <source>
        <dbReference type="ARBA" id="ARBA00022448"/>
    </source>
</evidence>
<comment type="caution">
    <text evidence="14">The sequence shown here is derived from an EMBL/GenBank/DDBJ whole genome shotgun (WGS) entry which is preliminary data.</text>
</comment>
<dbReference type="GO" id="GO:0015031">
    <property type="term" value="P:protein transport"/>
    <property type="evidence" value="ECO:0007669"/>
    <property type="project" value="InterPro"/>
</dbReference>
<sequence>MKALKSWRGKSETPALPDFPAVVGAAGQKPKPPEAKAAEPKPPEPTPSKAPADPSATRGDGLFIACVALVAAAFIWAGVAELNITSTATGDVVPLSYNQSVQHFEGGIVRDILVAEGESVRAGQPLVELDETRTRADLEELKLRLASLTADMARLDAEASGRAAIDFPDGFAGDHADLVARTRDLFRARRDRLAADIEIQRQEVAQRDQEVALVRTRIAGAQTSLNLIREQLGISETLLKREITNRMKHIELLRDEATAANSIAEDRATLLRAGAALAESRGKLAWIDRKYEEETRSALDEARRNHSELSQRLNRFQDSLERSTLRAPMDGIVKTLAISTRGAVVKPGETVIELVPRDGDLVVDAHLPVQDIGYVRPDQEVVVTLAGGDASRFGHIKGRVLTISPDTMLDTNKQPYYKVRVELSSRTFKYGDRVYEVYPGVHVICSILTGTRTIIDYVFSPILSGFQHAMQER</sequence>
<evidence type="ECO:0000259" key="13">
    <source>
        <dbReference type="Pfam" id="PF26002"/>
    </source>
</evidence>
<evidence type="ECO:0000256" key="8">
    <source>
        <dbReference type="ARBA" id="ARBA00023136"/>
    </source>
</evidence>
<evidence type="ECO:0000256" key="9">
    <source>
        <dbReference type="RuleBase" id="RU365093"/>
    </source>
</evidence>
<dbReference type="InterPro" id="IPR010129">
    <property type="entry name" value="T1SS_HlyD"/>
</dbReference>
<evidence type="ECO:0000256" key="10">
    <source>
        <dbReference type="SAM" id="Coils"/>
    </source>
</evidence>
<dbReference type="GO" id="GO:0005886">
    <property type="term" value="C:plasma membrane"/>
    <property type="evidence" value="ECO:0007669"/>
    <property type="project" value="UniProtKB-SubCell"/>
</dbReference>
<dbReference type="PANTHER" id="PTHR30386:SF26">
    <property type="entry name" value="TRANSPORT PROTEIN COMB"/>
    <property type="match status" value="1"/>
</dbReference>
<keyword evidence="10" id="KW-0175">Coiled coil</keyword>
<dbReference type="NCBIfam" id="TIGR01843">
    <property type="entry name" value="type_I_hlyD"/>
    <property type="match status" value="1"/>
</dbReference>
<dbReference type="PRINTS" id="PR01490">
    <property type="entry name" value="RTXTOXIND"/>
</dbReference>
<evidence type="ECO:0000259" key="12">
    <source>
        <dbReference type="Pfam" id="PF25994"/>
    </source>
</evidence>
<evidence type="ECO:0000313" key="14">
    <source>
        <dbReference type="EMBL" id="EWY40915.1"/>
    </source>
</evidence>
<evidence type="ECO:0000256" key="1">
    <source>
        <dbReference type="ARBA" id="ARBA00004377"/>
    </source>
</evidence>
<accession>W9H3Z1</accession>
<name>W9H3Z1_9PROT</name>
<dbReference type="OrthoDB" id="9810980at2"/>
<keyword evidence="5 9" id="KW-0997">Cell inner membrane</keyword>
<gene>
    <name evidence="14" type="ORF">N825_33835</name>
</gene>
<dbReference type="AlphaFoldDB" id="W9H3Z1"/>
<feature type="compositionally biased region" description="Basic and acidic residues" evidence="11">
    <location>
        <begin position="31"/>
        <end position="42"/>
    </location>
</feature>
<organism evidence="14 15">
    <name type="scientific">Skermanella stibiiresistens SB22</name>
    <dbReference type="NCBI Taxonomy" id="1385369"/>
    <lineage>
        <taxon>Bacteria</taxon>
        <taxon>Pseudomonadati</taxon>
        <taxon>Pseudomonadota</taxon>
        <taxon>Alphaproteobacteria</taxon>
        <taxon>Rhodospirillales</taxon>
        <taxon>Azospirillaceae</taxon>
        <taxon>Skermanella</taxon>
    </lineage>
</organism>
<keyword evidence="6 9" id="KW-0812">Transmembrane</keyword>
<dbReference type="InterPro" id="IPR058982">
    <property type="entry name" value="Beta-barrel_AprE"/>
</dbReference>
<dbReference type="EMBL" id="AVFL01000006">
    <property type="protein sequence ID" value="EWY40915.1"/>
    <property type="molecule type" value="Genomic_DNA"/>
</dbReference>
<dbReference type="InterPro" id="IPR050739">
    <property type="entry name" value="MFP"/>
</dbReference>
<evidence type="ECO:0000256" key="11">
    <source>
        <dbReference type="SAM" id="MobiDB-lite"/>
    </source>
</evidence>
<dbReference type="RefSeq" id="WP_051511964.1">
    <property type="nucleotide sequence ID" value="NZ_AVFL01000006.1"/>
</dbReference>
<comment type="subcellular location">
    <subcellularLocation>
        <location evidence="1 9">Cell inner membrane</location>
        <topology evidence="1 9">Single-pass membrane protein</topology>
    </subcellularLocation>
</comment>
<evidence type="ECO:0000256" key="5">
    <source>
        <dbReference type="ARBA" id="ARBA00022519"/>
    </source>
</evidence>
<dbReference type="Pfam" id="PF25994">
    <property type="entry name" value="HH_AprE"/>
    <property type="match status" value="1"/>
</dbReference>
<evidence type="ECO:0000256" key="2">
    <source>
        <dbReference type="ARBA" id="ARBA00009477"/>
    </source>
</evidence>
<dbReference type="Gene3D" id="2.40.30.170">
    <property type="match status" value="1"/>
</dbReference>
<dbReference type="Gene3D" id="2.40.50.100">
    <property type="match status" value="2"/>
</dbReference>
<dbReference type="Pfam" id="PF26002">
    <property type="entry name" value="Beta-barrel_AprE"/>
    <property type="match status" value="1"/>
</dbReference>
<proteinExistence type="inferred from homology"/>
<evidence type="ECO:0000256" key="6">
    <source>
        <dbReference type="ARBA" id="ARBA00022692"/>
    </source>
</evidence>
<keyword evidence="3 9" id="KW-0813">Transport</keyword>
<feature type="domain" description="AprE-like long alpha-helical hairpin" evidence="12">
    <location>
        <begin position="135"/>
        <end position="318"/>
    </location>
</feature>
<dbReference type="InterPro" id="IPR058781">
    <property type="entry name" value="HH_AprE-like"/>
</dbReference>
<dbReference type="Proteomes" id="UP000019486">
    <property type="component" value="Unassembled WGS sequence"/>
</dbReference>
<dbReference type="SUPFAM" id="SSF111369">
    <property type="entry name" value="HlyD-like secretion proteins"/>
    <property type="match status" value="1"/>
</dbReference>
<keyword evidence="7 9" id="KW-1133">Transmembrane helix</keyword>
<keyword evidence="8 9" id="KW-0472">Membrane</keyword>
<reference evidence="14 15" key="1">
    <citation type="submission" date="2013-08" db="EMBL/GenBank/DDBJ databases">
        <title>The genome sequence of Skermanella stibiiresistens.</title>
        <authorList>
            <person name="Zhu W."/>
            <person name="Wang G."/>
        </authorList>
    </citation>
    <scope>NUCLEOTIDE SEQUENCE [LARGE SCALE GENOMIC DNA]</scope>
    <source>
        <strain evidence="14 15">SB22</strain>
    </source>
</reference>
<feature type="region of interest" description="Disordered" evidence="11">
    <location>
        <begin position="1"/>
        <end position="55"/>
    </location>
</feature>
<keyword evidence="15" id="KW-1185">Reference proteome</keyword>
<feature type="transmembrane region" description="Helical" evidence="9">
    <location>
        <begin position="61"/>
        <end position="79"/>
    </location>
</feature>
<feature type="domain" description="AprE-like beta-barrel" evidence="13">
    <location>
        <begin position="361"/>
        <end position="450"/>
    </location>
</feature>
<evidence type="ECO:0000313" key="15">
    <source>
        <dbReference type="Proteomes" id="UP000019486"/>
    </source>
</evidence>
<dbReference type="PANTHER" id="PTHR30386">
    <property type="entry name" value="MEMBRANE FUSION SUBUNIT OF EMRAB-TOLC MULTIDRUG EFFLUX PUMP"/>
    <property type="match status" value="1"/>
</dbReference>
<keyword evidence="4 9" id="KW-1003">Cell membrane</keyword>
<dbReference type="PATRIC" id="fig|1385369.3.peg.2210"/>